<feature type="compositionally biased region" description="Acidic residues" evidence="1">
    <location>
        <begin position="83"/>
        <end position="101"/>
    </location>
</feature>
<feature type="non-terminal residue" evidence="2">
    <location>
        <position position="1"/>
    </location>
</feature>
<sequence>KESCGEESNQSSSSPEEERIDGIAVGHSEREELQQANRSQTATIEEGESSQHPSPSAAEGRGDGVRLPQGRDRRCQSQRLQDESSEEWSESPSCTDEESDDGIVFANSGEETGRNNKSQRETSGEERSRYRPPSLARESDDASEPGQDSDQ</sequence>
<protein>
    <submittedName>
        <fullName evidence="2">Uncharacterized protein</fullName>
    </submittedName>
</protein>
<dbReference type="AlphaFoldDB" id="A0A7R8WZ73"/>
<feature type="compositionally biased region" description="Low complexity" evidence="1">
    <location>
        <begin position="1"/>
        <end position="14"/>
    </location>
</feature>
<organism evidence="2">
    <name type="scientific">Cyprideis torosa</name>
    <dbReference type="NCBI Taxonomy" id="163714"/>
    <lineage>
        <taxon>Eukaryota</taxon>
        <taxon>Metazoa</taxon>
        <taxon>Ecdysozoa</taxon>
        <taxon>Arthropoda</taxon>
        <taxon>Crustacea</taxon>
        <taxon>Oligostraca</taxon>
        <taxon>Ostracoda</taxon>
        <taxon>Podocopa</taxon>
        <taxon>Podocopida</taxon>
        <taxon>Cytherocopina</taxon>
        <taxon>Cytheroidea</taxon>
        <taxon>Cytherideidae</taxon>
        <taxon>Cyprideis</taxon>
    </lineage>
</organism>
<feature type="compositionally biased region" description="Polar residues" evidence="1">
    <location>
        <begin position="34"/>
        <end position="43"/>
    </location>
</feature>
<name>A0A7R8WZ73_9CRUS</name>
<proteinExistence type="predicted"/>
<feature type="non-terminal residue" evidence="2">
    <location>
        <position position="151"/>
    </location>
</feature>
<accession>A0A7R8WZ73</accession>
<feature type="compositionally biased region" description="Basic and acidic residues" evidence="1">
    <location>
        <begin position="111"/>
        <end position="129"/>
    </location>
</feature>
<evidence type="ECO:0000313" key="2">
    <source>
        <dbReference type="EMBL" id="CAD7238045.1"/>
    </source>
</evidence>
<feature type="compositionally biased region" description="Basic and acidic residues" evidence="1">
    <location>
        <begin position="16"/>
        <end position="33"/>
    </location>
</feature>
<dbReference type="EMBL" id="OB695334">
    <property type="protein sequence ID" value="CAD7238045.1"/>
    <property type="molecule type" value="Genomic_DNA"/>
</dbReference>
<feature type="compositionally biased region" description="Basic and acidic residues" evidence="1">
    <location>
        <begin position="60"/>
        <end position="75"/>
    </location>
</feature>
<reference evidence="2" key="1">
    <citation type="submission" date="2020-11" db="EMBL/GenBank/DDBJ databases">
        <authorList>
            <person name="Tran Van P."/>
        </authorList>
    </citation>
    <scope>NUCLEOTIDE SEQUENCE</scope>
</reference>
<feature type="compositionally biased region" description="Acidic residues" evidence="1">
    <location>
        <begin position="141"/>
        <end position="151"/>
    </location>
</feature>
<evidence type="ECO:0000256" key="1">
    <source>
        <dbReference type="SAM" id="MobiDB-lite"/>
    </source>
</evidence>
<gene>
    <name evidence="2" type="ORF">CTOB1V02_LOCUS15860</name>
</gene>
<feature type="region of interest" description="Disordered" evidence="1">
    <location>
        <begin position="1"/>
        <end position="151"/>
    </location>
</feature>